<dbReference type="InterPro" id="IPR001763">
    <property type="entry name" value="Rhodanese-like_dom"/>
</dbReference>
<dbReference type="GO" id="GO:0004792">
    <property type="term" value="F:thiosulfate-cyanide sulfurtransferase activity"/>
    <property type="evidence" value="ECO:0007669"/>
    <property type="project" value="TreeGrafter"/>
</dbReference>
<dbReference type="InterPro" id="IPR036873">
    <property type="entry name" value="Rhodanese-like_dom_sf"/>
</dbReference>
<sequence length="368" mass="42172">MLKPFSHTADSNESHLSPEEYERYAKHIIIPEIQVQGQLRLQQSRVLSIGAGGLASASLLYLASSGIGSIGIIDNDNVEKSNLHRQLLYKDKDIGASKSLCAQQTLNQINPLCSIEIFKKRFNSYNAYNIVKDYDIILDHTDNFETRWLISKTCQKLHKIHIYGAISTFMGQIGVFNFQGGPNYSDLNQYNQRQYTNVCNSNGVLSVLPGLIGLLQATETIKIILGLGDILSGKIMLYNLLEHQFKIIYLQQNYHSISRQQLDNYLQNKYMTRTLQTTISILTLEKMLLKNKQIYLIDIRENQEYEIEHLFEAINVPLQKFKNYHNQAILAKQSINKTIILYCNSILRTHIASLIMFDKSIPHLILQM</sequence>
<keyword evidence="3" id="KW-0934">Plastid</keyword>
<dbReference type="Pfam" id="PF00581">
    <property type="entry name" value="Rhodanese"/>
    <property type="match status" value="1"/>
</dbReference>
<dbReference type="FunFam" id="3.40.50.720:FF:000080">
    <property type="entry name" value="Thiazole biosynthesis adenylyltransferase ThiF"/>
    <property type="match status" value="1"/>
</dbReference>
<dbReference type="CDD" id="cd00158">
    <property type="entry name" value="RHOD"/>
    <property type="match status" value="1"/>
</dbReference>
<dbReference type="Pfam" id="PF00899">
    <property type="entry name" value="ThiF"/>
    <property type="match status" value="1"/>
</dbReference>
<dbReference type="GO" id="GO:0008146">
    <property type="term" value="F:sulfotransferase activity"/>
    <property type="evidence" value="ECO:0007669"/>
    <property type="project" value="TreeGrafter"/>
</dbReference>
<proteinExistence type="inferred from homology"/>
<dbReference type="GO" id="GO:0016779">
    <property type="term" value="F:nucleotidyltransferase activity"/>
    <property type="evidence" value="ECO:0007669"/>
    <property type="project" value="TreeGrafter"/>
</dbReference>
<reference evidence="3" key="2">
    <citation type="submission" date="2016-10" db="EMBL/GenBank/DDBJ databases">
        <authorList>
            <person name="de Groot N.N."/>
        </authorList>
    </citation>
    <scope>NUCLEOTIDE SEQUENCE</scope>
    <source>
        <strain evidence="3">J.0126</strain>
    </source>
</reference>
<evidence type="ECO:0000313" key="3">
    <source>
        <dbReference type="EMBL" id="SCW24288.1"/>
    </source>
</evidence>
<accession>A0A1G4P055</accession>
<reference evidence="3" key="1">
    <citation type="submission" date="2016-10" db="EMBL/GenBank/DDBJ databases">
        <title>Chloroplast genomes as a tool to resolve red algal phylogenies: a case study in the Nemaliales.</title>
        <authorList>
            <person name="Costa J.F."/>
            <person name="Lin S.M."/>
            <person name="Macaya E.C."/>
            <person name="Fernandez-Garcia C."/>
            <person name="Verbruggen H."/>
        </authorList>
    </citation>
    <scope>NUCLEOTIDE SEQUENCE</scope>
    <source>
        <strain evidence="3">J.0126</strain>
    </source>
</reference>
<dbReference type="Gene3D" id="3.40.50.720">
    <property type="entry name" value="NAD(P)-binding Rossmann-like Domain"/>
    <property type="match status" value="1"/>
</dbReference>
<dbReference type="GO" id="GO:0005829">
    <property type="term" value="C:cytosol"/>
    <property type="evidence" value="ECO:0007669"/>
    <property type="project" value="TreeGrafter"/>
</dbReference>
<feature type="domain" description="Rhodanese" evidence="2">
    <location>
        <begin position="290"/>
        <end position="356"/>
    </location>
</feature>
<keyword evidence="3" id="KW-0150">Chloroplast</keyword>
<evidence type="ECO:0000259" key="2">
    <source>
        <dbReference type="PROSITE" id="PS50206"/>
    </source>
</evidence>
<dbReference type="PANTHER" id="PTHR10953:SF102">
    <property type="entry name" value="ADENYLYLTRANSFERASE AND SULFURTRANSFERASE MOCS3"/>
    <property type="match status" value="1"/>
</dbReference>
<dbReference type="Gene3D" id="3.40.250.10">
    <property type="entry name" value="Rhodanese-like domain"/>
    <property type="match status" value="1"/>
</dbReference>
<name>A0A1G4P055_9FLOR</name>
<dbReference type="GO" id="GO:0008641">
    <property type="term" value="F:ubiquitin-like modifier activating enzyme activity"/>
    <property type="evidence" value="ECO:0007669"/>
    <property type="project" value="InterPro"/>
</dbReference>
<dbReference type="CDD" id="cd00757">
    <property type="entry name" value="ThiF_MoeB_HesA_family"/>
    <property type="match status" value="1"/>
</dbReference>
<dbReference type="EMBL" id="LT622877">
    <property type="protein sequence ID" value="SCW24288.1"/>
    <property type="molecule type" value="Genomic_DNA"/>
</dbReference>
<dbReference type="RefSeq" id="YP_009315630.1">
    <property type="nucleotide sequence ID" value="NC_031667.1"/>
</dbReference>
<dbReference type="PANTHER" id="PTHR10953">
    <property type="entry name" value="UBIQUITIN-ACTIVATING ENZYME E1"/>
    <property type="match status" value="1"/>
</dbReference>
<dbReference type="AlphaFoldDB" id="A0A1G4P055"/>
<organism evidence="3">
    <name type="scientific">Liagora brachyclada</name>
    <dbReference type="NCBI Taxonomy" id="1884665"/>
    <lineage>
        <taxon>Eukaryota</taxon>
        <taxon>Rhodophyta</taxon>
        <taxon>Florideophyceae</taxon>
        <taxon>Nemaliophycidae</taxon>
        <taxon>Nemaliales</taxon>
        <taxon>Liagoraceae</taxon>
        <taxon>Liagora</taxon>
    </lineage>
</organism>
<geneLocation type="chloroplast" evidence="3"/>
<gene>
    <name evidence="3" type="primary">moeB</name>
    <name evidence="3" type="ORF">J0126_214</name>
</gene>
<protein>
    <submittedName>
        <fullName evidence="3">Molybdopterin biosynthesis protein</fullName>
    </submittedName>
</protein>
<dbReference type="SUPFAM" id="SSF69572">
    <property type="entry name" value="Activating enzymes of the ubiquitin-like proteins"/>
    <property type="match status" value="1"/>
</dbReference>
<dbReference type="InterPro" id="IPR045886">
    <property type="entry name" value="ThiF/MoeB/HesA"/>
</dbReference>
<evidence type="ECO:0000256" key="1">
    <source>
        <dbReference type="ARBA" id="ARBA00009919"/>
    </source>
</evidence>
<comment type="similarity">
    <text evidence="1">Belongs to the HesA/MoeB/ThiF family.</text>
</comment>
<dbReference type="GeneID" id="30001497"/>
<dbReference type="InterPro" id="IPR035985">
    <property type="entry name" value="Ubiquitin-activating_enz"/>
</dbReference>
<dbReference type="InterPro" id="IPR000594">
    <property type="entry name" value="ThiF_NAD_FAD-bd"/>
</dbReference>
<dbReference type="PROSITE" id="PS50206">
    <property type="entry name" value="RHODANESE_3"/>
    <property type="match status" value="1"/>
</dbReference>